<keyword evidence="3" id="KW-1185">Reference proteome</keyword>
<evidence type="ECO:0000313" key="3">
    <source>
        <dbReference type="Proteomes" id="UP000230069"/>
    </source>
</evidence>
<dbReference type="OrthoDB" id="1936314at2759"/>
<evidence type="ECO:0000256" key="1">
    <source>
        <dbReference type="SAM" id="Coils"/>
    </source>
</evidence>
<proteinExistence type="predicted"/>
<sequence>MGSGISKTVFHASAPYKEIAHQEKRARESSDTNFRVIMQRLDEESRERKILEEKLALYVRDFSEIDSSEGRRRSPHLHESQVDPPTTCCLLKNFKQRNVALGNICTNVTTPSQDSYNIRLDEVFDHTAELYVGEGTLGDASVGDIITWPKNFVGFV</sequence>
<dbReference type="EMBL" id="KZ305057">
    <property type="protein sequence ID" value="PIA33802.1"/>
    <property type="molecule type" value="Genomic_DNA"/>
</dbReference>
<organism evidence="2 3">
    <name type="scientific">Aquilegia coerulea</name>
    <name type="common">Rocky mountain columbine</name>
    <dbReference type="NCBI Taxonomy" id="218851"/>
    <lineage>
        <taxon>Eukaryota</taxon>
        <taxon>Viridiplantae</taxon>
        <taxon>Streptophyta</taxon>
        <taxon>Embryophyta</taxon>
        <taxon>Tracheophyta</taxon>
        <taxon>Spermatophyta</taxon>
        <taxon>Magnoliopsida</taxon>
        <taxon>Ranunculales</taxon>
        <taxon>Ranunculaceae</taxon>
        <taxon>Thalictroideae</taxon>
        <taxon>Aquilegia</taxon>
    </lineage>
</organism>
<protein>
    <submittedName>
        <fullName evidence="2">Uncharacterized protein</fullName>
    </submittedName>
</protein>
<dbReference type="InParanoid" id="A0A2G5CR99"/>
<evidence type="ECO:0000313" key="2">
    <source>
        <dbReference type="EMBL" id="PIA33802.1"/>
    </source>
</evidence>
<dbReference type="Proteomes" id="UP000230069">
    <property type="component" value="Unassembled WGS sequence"/>
</dbReference>
<name>A0A2G5CR99_AQUCA</name>
<dbReference type="AlphaFoldDB" id="A0A2G5CR99"/>
<gene>
    <name evidence="2" type="ORF">AQUCO_04000100v1</name>
</gene>
<reference evidence="2 3" key="1">
    <citation type="submission" date="2017-09" db="EMBL/GenBank/DDBJ databases">
        <title>WGS assembly of Aquilegia coerulea Goldsmith.</title>
        <authorList>
            <person name="Hodges S."/>
            <person name="Kramer E."/>
            <person name="Nordborg M."/>
            <person name="Tomkins J."/>
            <person name="Borevitz J."/>
            <person name="Derieg N."/>
            <person name="Yan J."/>
            <person name="Mihaltcheva S."/>
            <person name="Hayes R.D."/>
            <person name="Rokhsar D."/>
        </authorList>
    </citation>
    <scope>NUCLEOTIDE SEQUENCE [LARGE SCALE GENOMIC DNA]</scope>
    <source>
        <strain evidence="3">cv. Goldsmith</strain>
    </source>
</reference>
<keyword evidence="1" id="KW-0175">Coiled coil</keyword>
<feature type="coiled-coil region" evidence="1">
    <location>
        <begin position="34"/>
        <end position="61"/>
    </location>
</feature>
<dbReference type="STRING" id="218851.A0A2G5CR99"/>
<accession>A0A2G5CR99</accession>